<keyword evidence="3" id="KW-1185">Reference proteome</keyword>
<evidence type="ECO:0008006" key="4">
    <source>
        <dbReference type="Google" id="ProtNLM"/>
    </source>
</evidence>
<protein>
    <recommendedName>
        <fullName evidence="4">PPE family protein</fullName>
    </recommendedName>
</protein>
<evidence type="ECO:0000313" key="2">
    <source>
        <dbReference type="EMBL" id="WUV47807.1"/>
    </source>
</evidence>
<proteinExistence type="predicted"/>
<sequence length="295" mass="31151">MTVPLAPEVAHFLDCCGVRYPDVDAGEVRMLAVKVRAFATDIQGGPATTVDAGAAETYQHLVATWASASADHMAELERVCALVAKALDAVAYVITVTKTVVLTELAALATTYASIMATPAAAGVGPMVEAAARRLCGQLERALVGYVVTEVIAKSLEPLGRSIDKMLTGVGADAKQRDGHTDELVRKTVTFADSVAETGRGFAGADQPGQSHRQPLAPTRTRGFITPWARAVRASAARAVTLKDLSPKAFHSMGSRATTARKPRETPWSKLARQQEAAARGFGSTVTVPTVRRND</sequence>
<feature type="region of interest" description="Disordered" evidence="1">
    <location>
        <begin position="254"/>
        <end position="295"/>
    </location>
</feature>
<feature type="region of interest" description="Disordered" evidence="1">
    <location>
        <begin position="199"/>
        <end position="218"/>
    </location>
</feature>
<evidence type="ECO:0000313" key="3">
    <source>
        <dbReference type="Proteomes" id="UP001432062"/>
    </source>
</evidence>
<dbReference type="RefSeq" id="WP_329411986.1">
    <property type="nucleotide sequence ID" value="NZ_CP109441.1"/>
</dbReference>
<dbReference type="Proteomes" id="UP001432062">
    <property type="component" value="Chromosome"/>
</dbReference>
<reference evidence="2" key="1">
    <citation type="submission" date="2022-10" db="EMBL/GenBank/DDBJ databases">
        <title>The complete genomes of actinobacterial strains from the NBC collection.</title>
        <authorList>
            <person name="Joergensen T.S."/>
            <person name="Alvarez Arevalo M."/>
            <person name="Sterndorff E.B."/>
            <person name="Faurdal D."/>
            <person name="Vuksanovic O."/>
            <person name="Mourched A.-S."/>
            <person name="Charusanti P."/>
            <person name="Shaw S."/>
            <person name="Blin K."/>
            <person name="Weber T."/>
        </authorList>
    </citation>
    <scope>NUCLEOTIDE SEQUENCE</scope>
    <source>
        <strain evidence="2">NBC_01482</strain>
    </source>
</reference>
<evidence type="ECO:0000256" key="1">
    <source>
        <dbReference type="SAM" id="MobiDB-lite"/>
    </source>
</evidence>
<dbReference type="EMBL" id="CP109441">
    <property type="protein sequence ID" value="WUV47807.1"/>
    <property type="molecule type" value="Genomic_DNA"/>
</dbReference>
<organism evidence="2 3">
    <name type="scientific">Nocardia vinacea</name>
    <dbReference type="NCBI Taxonomy" id="96468"/>
    <lineage>
        <taxon>Bacteria</taxon>
        <taxon>Bacillati</taxon>
        <taxon>Actinomycetota</taxon>
        <taxon>Actinomycetes</taxon>
        <taxon>Mycobacteriales</taxon>
        <taxon>Nocardiaceae</taxon>
        <taxon>Nocardia</taxon>
    </lineage>
</organism>
<gene>
    <name evidence="2" type="ORF">OG563_06125</name>
</gene>
<name>A0ABZ1YWZ8_9NOCA</name>
<accession>A0ABZ1YWZ8</accession>